<dbReference type="EMBL" id="JANVFS010000004">
    <property type="protein sequence ID" value="KAJ4492853.1"/>
    <property type="molecule type" value="Genomic_DNA"/>
</dbReference>
<feature type="compositionally biased region" description="Basic and acidic residues" evidence="1">
    <location>
        <begin position="588"/>
        <end position="620"/>
    </location>
</feature>
<evidence type="ECO:0000313" key="3">
    <source>
        <dbReference type="Proteomes" id="UP001150238"/>
    </source>
</evidence>
<sequence length="1105" mass="119967">MLKSSQKVRFMNKNPFVAQSAYTPPPPLPPGPPPPQPAQPDYSAYWAAVQQQQQQPQAGSYAPQQWPAQPRPPPEQNPLYANYGYGPQNQWQRQQQQQQQQQQFHAPPPVVQPPPPPQAAPGYNPYQPAVNYAQPYIPQAPQAMTQVQAPYNSMARPLQAPSQPMFNPHIPPQPVPSMQQQQQRHVNHASPQHQPPAKRQRFDGPSHNQQPQQRQNGPQQQFQPPLPPNQPSGAFSGGRGGGPGSNQMPLGGRGGRGGNLGNMTRGRGSSMNAGRGGGMGNRNTRGGASFNAGPNNSGRGGNGAGLRGHNSRGHLGPSKDFHNRRGGGSFNAGAGGSFSHQNPSFRGRGYSHSNSNRPQRHDGNNANVSTKESSAPGAVSGKKDENRRTLTDFKMMGLEIPELSWIWGIKHDDDSHAEEIDQSSQVTVKMEEDETIIMASTDSIESDAKIEPRRSNTARETEHKETDTDSKVNVSGSAPHSRIRIYFHTPVSADDSHPIVPNSLSLGTAPSDSRKGKRKKLDDDDDGDGEDGRRPPPPMNDDRSSVAASVTHSVAESGSEADWLMAAITDGEQTQPDPDAEGDEDDDERLHVSEIVEYHDNMSELGEVDDHGASQGKDDGAASENHTFTASVDVTASVSEENKANDGKIEGTDNADSISAIGSPSHALVDVDSLSYIDDTHSMASNTASVFETISHVSVPYASCSHSGERVDRTERANPQVQPIAAPTENLTKTATSSDSTENTTTTAASSDLQSKSQLEPSERGDPEHLPEPPASPVSNTLLSTSSSSTYGDSNSHNSDKDQLATQAPSANRLSISYSNGNRRMVINAEVVEKMEIYRSEGRIEAKMKIHRNPDNTIQGILVEGLSDVTKSYVPLPFHEKSEQDGSDPTLPPFINDSASTTLTLIAHLDTKRPLSEPRWVRTGDIQEWLRSMFGRMFWVSGDAADGWEKKITVVDPDPPPTIWTVLEGWAQNSPVGVPTERHRFLKTHLTETENLLEILLRLVRGERATAFSSASTISAPSVSGPLLSALSQATAHGSQQTHVSLAVLAMYQMSTEYATRASGENGKKEVDERIGEIIRCLPSHLIYKSLDGIFKEWRVEKKGR</sequence>
<feature type="region of interest" description="Disordered" evidence="1">
    <location>
        <begin position="148"/>
        <end position="390"/>
    </location>
</feature>
<feature type="compositionally biased region" description="Low complexity" evidence="1">
    <location>
        <begin position="261"/>
        <end position="273"/>
    </location>
</feature>
<feature type="compositionally biased region" description="Acidic residues" evidence="1">
    <location>
        <begin position="578"/>
        <end position="587"/>
    </location>
</feature>
<feature type="compositionally biased region" description="Polar residues" evidence="1">
    <location>
        <begin position="364"/>
        <end position="373"/>
    </location>
</feature>
<proteinExistence type="predicted"/>
<feature type="compositionally biased region" description="Polar residues" evidence="1">
    <location>
        <begin position="624"/>
        <end position="639"/>
    </location>
</feature>
<evidence type="ECO:0000313" key="2">
    <source>
        <dbReference type="EMBL" id="KAJ4492853.1"/>
    </source>
</evidence>
<feature type="compositionally biased region" description="Pro residues" evidence="1">
    <location>
        <begin position="23"/>
        <end position="38"/>
    </location>
</feature>
<feature type="region of interest" description="Disordered" evidence="1">
    <location>
        <begin position="439"/>
        <end position="661"/>
    </location>
</feature>
<gene>
    <name evidence="2" type="ORF">C8J55DRAFT_555841</name>
</gene>
<organism evidence="2 3">
    <name type="scientific">Lentinula lateritia</name>
    <dbReference type="NCBI Taxonomy" id="40482"/>
    <lineage>
        <taxon>Eukaryota</taxon>
        <taxon>Fungi</taxon>
        <taxon>Dikarya</taxon>
        <taxon>Basidiomycota</taxon>
        <taxon>Agaricomycotina</taxon>
        <taxon>Agaricomycetes</taxon>
        <taxon>Agaricomycetidae</taxon>
        <taxon>Agaricales</taxon>
        <taxon>Marasmiineae</taxon>
        <taxon>Omphalotaceae</taxon>
        <taxon>Lentinula</taxon>
    </lineage>
</organism>
<feature type="compositionally biased region" description="Low complexity" evidence="1">
    <location>
        <begin position="777"/>
        <end position="797"/>
    </location>
</feature>
<feature type="compositionally biased region" description="Gly residues" evidence="1">
    <location>
        <begin position="326"/>
        <end position="336"/>
    </location>
</feature>
<feature type="compositionally biased region" description="Gly residues" evidence="1">
    <location>
        <begin position="235"/>
        <end position="244"/>
    </location>
</feature>
<name>A0A9W9AXR0_9AGAR</name>
<comment type="caution">
    <text evidence="2">The sequence shown here is derived from an EMBL/GenBank/DDBJ whole genome shotgun (WGS) entry which is preliminary data.</text>
</comment>
<feature type="compositionally biased region" description="Gly residues" evidence="1">
    <location>
        <begin position="251"/>
        <end position="260"/>
    </location>
</feature>
<feature type="compositionally biased region" description="Basic and acidic residues" evidence="1">
    <location>
        <begin position="381"/>
        <end position="390"/>
    </location>
</feature>
<reference evidence="2" key="1">
    <citation type="submission" date="2022-08" db="EMBL/GenBank/DDBJ databases">
        <authorList>
            <consortium name="DOE Joint Genome Institute"/>
            <person name="Min B."/>
            <person name="Riley R."/>
            <person name="Sierra-Patev S."/>
            <person name="Naranjo-Ortiz M."/>
            <person name="Looney B."/>
            <person name="Konkel Z."/>
            <person name="Slot J.C."/>
            <person name="Sakamoto Y."/>
            <person name="Steenwyk J.L."/>
            <person name="Rokas A."/>
            <person name="Carro J."/>
            <person name="Camarero S."/>
            <person name="Ferreira P."/>
            <person name="Molpeceres G."/>
            <person name="Ruiz-Duenas F.J."/>
            <person name="Serrano A."/>
            <person name="Henrissat B."/>
            <person name="Drula E."/>
            <person name="Hughes K.W."/>
            <person name="Mata J.L."/>
            <person name="Ishikawa N.K."/>
            <person name="Vargas-Isla R."/>
            <person name="Ushijima S."/>
            <person name="Smith C.A."/>
            <person name="Ahrendt S."/>
            <person name="Andreopoulos W."/>
            <person name="He G."/>
            <person name="Labutti K."/>
            <person name="Lipzen A."/>
            <person name="Ng V."/>
            <person name="Sandor L."/>
            <person name="Barry K."/>
            <person name="Martinez A.T."/>
            <person name="Xiao Y."/>
            <person name="Gibbons J.G."/>
            <person name="Terashima K."/>
            <person name="Hibbett D.S."/>
            <person name="Grigoriev I.V."/>
        </authorList>
    </citation>
    <scope>NUCLEOTIDE SEQUENCE</scope>
    <source>
        <strain evidence="2">Sp2 HRB7682 ss15</strain>
    </source>
</reference>
<feature type="compositionally biased region" description="Low complexity" evidence="1">
    <location>
        <begin position="208"/>
        <end position="223"/>
    </location>
</feature>
<feature type="region of interest" description="Disordered" evidence="1">
    <location>
        <begin position="1"/>
        <end position="130"/>
    </location>
</feature>
<dbReference type="Proteomes" id="UP001150238">
    <property type="component" value="Unassembled WGS sequence"/>
</dbReference>
<feature type="compositionally biased region" description="Low complexity" evidence="1">
    <location>
        <begin position="545"/>
        <end position="557"/>
    </location>
</feature>
<feature type="compositionally biased region" description="Basic and acidic residues" evidence="1">
    <location>
        <begin position="446"/>
        <end position="470"/>
    </location>
</feature>
<feature type="compositionally biased region" description="Basic and acidic residues" evidence="1">
    <location>
        <begin position="761"/>
        <end position="771"/>
    </location>
</feature>
<feature type="compositionally biased region" description="Low complexity" evidence="1">
    <location>
        <begin position="87"/>
        <end position="105"/>
    </location>
</feature>
<feature type="compositionally biased region" description="Polar residues" evidence="1">
    <location>
        <begin position="502"/>
        <end position="511"/>
    </location>
</feature>
<feature type="compositionally biased region" description="Pro residues" evidence="1">
    <location>
        <begin position="106"/>
        <end position="119"/>
    </location>
</feature>
<accession>A0A9W9AXR0</accession>
<evidence type="ECO:0000256" key="1">
    <source>
        <dbReference type="SAM" id="MobiDB-lite"/>
    </source>
</evidence>
<feature type="compositionally biased region" description="Low complexity" evidence="1">
    <location>
        <begin position="281"/>
        <end position="297"/>
    </location>
</feature>
<feature type="compositionally biased region" description="Low complexity" evidence="1">
    <location>
        <begin position="734"/>
        <end position="751"/>
    </location>
</feature>
<feature type="compositionally biased region" description="Low complexity" evidence="1">
    <location>
        <begin position="120"/>
        <end position="129"/>
    </location>
</feature>
<evidence type="ECO:0008006" key="4">
    <source>
        <dbReference type="Google" id="ProtNLM"/>
    </source>
</evidence>
<feature type="region of interest" description="Disordered" evidence="1">
    <location>
        <begin position="708"/>
        <end position="810"/>
    </location>
</feature>
<reference evidence="2" key="2">
    <citation type="journal article" date="2023" name="Proc. Natl. Acad. Sci. U.S.A.">
        <title>A global phylogenomic analysis of the shiitake genus Lentinula.</title>
        <authorList>
            <person name="Sierra-Patev S."/>
            <person name="Min B."/>
            <person name="Naranjo-Ortiz M."/>
            <person name="Looney B."/>
            <person name="Konkel Z."/>
            <person name="Slot J.C."/>
            <person name="Sakamoto Y."/>
            <person name="Steenwyk J.L."/>
            <person name="Rokas A."/>
            <person name="Carro J."/>
            <person name="Camarero S."/>
            <person name="Ferreira P."/>
            <person name="Molpeceres G."/>
            <person name="Ruiz-Duenas F.J."/>
            <person name="Serrano A."/>
            <person name="Henrissat B."/>
            <person name="Drula E."/>
            <person name="Hughes K.W."/>
            <person name="Mata J.L."/>
            <person name="Ishikawa N.K."/>
            <person name="Vargas-Isla R."/>
            <person name="Ushijima S."/>
            <person name="Smith C.A."/>
            <person name="Donoghue J."/>
            <person name="Ahrendt S."/>
            <person name="Andreopoulos W."/>
            <person name="He G."/>
            <person name="LaButti K."/>
            <person name="Lipzen A."/>
            <person name="Ng V."/>
            <person name="Riley R."/>
            <person name="Sandor L."/>
            <person name="Barry K."/>
            <person name="Martinez A.T."/>
            <person name="Xiao Y."/>
            <person name="Gibbons J.G."/>
            <person name="Terashima K."/>
            <person name="Grigoriev I.V."/>
            <person name="Hibbett D."/>
        </authorList>
    </citation>
    <scope>NUCLEOTIDE SEQUENCE</scope>
    <source>
        <strain evidence="2">Sp2 HRB7682 ss15</strain>
    </source>
</reference>
<feature type="compositionally biased region" description="Low complexity" evidence="1">
    <location>
        <begin position="39"/>
        <end position="68"/>
    </location>
</feature>
<feature type="compositionally biased region" description="Basic and acidic residues" evidence="1">
    <location>
        <begin position="640"/>
        <end position="651"/>
    </location>
</feature>
<dbReference type="AlphaFoldDB" id="A0A9W9AXR0"/>
<protein>
    <recommendedName>
        <fullName evidence="4">Proteasome subunit alpha type 1</fullName>
    </recommendedName>
</protein>
<feature type="compositionally biased region" description="Basic and acidic residues" evidence="1">
    <location>
        <begin position="530"/>
        <end position="544"/>
    </location>
</feature>